<comment type="caution">
    <text evidence="1">The sequence shown here is derived from an EMBL/GenBank/DDBJ whole genome shotgun (WGS) entry which is preliminary data.</text>
</comment>
<dbReference type="PATRIC" id="fig|1305737.6.peg.407"/>
<accession>A0A0P7X2V4</accession>
<protein>
    <submittedName>
        <fullName evidence="1">Uncharacterized protein</fullName>
    </submittedName>
</protein>
<dbReference type="Proteomes" id="UP000050421">
    <property type="component" value="Unassembled WGS sequence"/>
</dbReference>
<name>A0A0P7X2V4_9BACT</name>
<evidence type="ECO:0000313" key="1">
    <source>
        <dbReference type="EMBL" id="KPQ08747.1"/>
    </source>
</evidence>
<proteinExistence type="predicted"/>
<reference evidence="1 2" key="1">
    <citation type="submission" date="2015-09" db="EMBL/GenBank/DDBJ databases">
        <title>Identification and resolution of microdiversity through metagenomic sequencing of parallel consortia.</title>
        <authorList>
            <person name="Nelson W.C."/>
            <person name="Romine M.F."/>
            <person name="Lindemann S.R."/>
        </authorList>
    </citation>
    <scope>NUCLEOTIDE SEQUENCE [LARGE SCALE GENOMIC DNA]</scope>
    <source>
        <strain evidence="1">HL-49</strain>
    </source>
</reference>
<gene>
    <name evidence="1" type="ORF">HLUCCX10_16955</name>
</gene>
<dbReference type="STRING" id="1305737.GCA_000526355_00961"/>
<sequence length="55" mass="6907">MGEMRMLKYFFLDELETKMACNNNRTSRKSIWKKKVYFRNGFKEIKWHFLTFYIS</sequence>
<dbReference type="AlphaFoldDB" id="A0A0P7X2V4"/>
<dbReference type="EMBL" id="LJXT01000157">
    <property type="protein sequence ID" value="KPQ08747.1"/>
    <property type="molecule type" value="Genomic_DNA"/>
</dbReference>
<organism evidence="1 2">
    <name type="scientific">Algoriphagus marincola HL-49</name>
    <dbReference type="NCBI Taxonomy" id="1305737"/>
    <lineage>
        <taxon>Bacteria</taxon>
        <taxon>Pseudomonadati</taxon>
        <taxon>Bacteroidota</taxon>
        <taxon>Cytophagia</taxon>
        <taxon>Cytophagales</taxon>
        <taxon>Cyclobacteriaceae</taxon>
        <taxon>Algoriphagus</taxon>
    </lineage>
</organism>
<evidence type="ECO:0000313" key="2">
    <source>
        <dbReference type="Proteomes" id="UP000050421"/>
    </source>
</evidence>